<dbReference type="GO" id="GO:0016757">
    <property type="term" value="F:glycosyltransferase activity"/>
    <property type="evidence" value="ECO:0007669"/>
    <property type="project" value="UniProtKB-KW"/>
</dbReference>
<evidence type="ECO:0000256" key="4">
    <source>
        <dbReference type="ARBA" id="ARBA00022679"/>
    </source>
</evidence>
<dbReference type="KEGG" id="dbc:MFMK1_002889"/>
<comment type="catalytic activity">
    <reaction evidence="8">
        <text>(2R)-3-phosphoglycerate + UDP-alpha-D-glucose = (2R)-2-O-(alpha-D-glucopyranosyl)-3-phospho-glycerate + UDP + H(+)</text>
        <dbReference type="Rhea" id="RHEA:31319"/>
        <dbReference type="ChEBI" id="CHEBI:15378"/>
        <dbReference type="ChEBI" id="CHEBI:58223"/>
        <dbReference type="ChEBI" id="CHEBI:58272"/>
        <dbReference type="ChEBI" id="CHEBI:58885"/>
        <dbReference type="ChEBI" id="CHEBI:62600"/>
        <dbReference type="EC" id="2.4.1.266"/>
    </reaction>
    <physiologicalReaction direction="left-to-right" evidence="8">
        <dbReference type="Rhea" id="RHEA:31320"/>
    </physiologicalReaction>
</comment>
<dbReference type="SUPFAM" id="SSF53448">
    <property type="entry name" value="Nucleotide-diphospho-sugar transferases"/>
    <property type="match status" value="1"/>
</dbReference>
<evidence type="ECO:0000256" key="2">
    <source>
        <dbReference type="ARBA" id="ARBA00006739"/>
    </source>
</evidence>
<reference evidence="11 12" key="1">
    <citation type="submission" date="2023-04" db="EMBL/GenBank/DDBJ databases">
        <authorList>
            <person name="Hsu D."/>
        </authorList>
    </citation>
    <scope>NUCLEOTIDE SEQUENCE [LARGE SCALE GENOMIC DNA]</scope>
    <source>
        <strain evidence="11 12">MK1</strain>
    </source>
</reference>
<evidence type="ECO:0000256" key="5">
    <source>
        <dbReference type="ARBA" id="ARBA00022842"/>
    </source>
</evidence>
<evidence type="ECO:0000256" key="8">
    <source>
        <dbReference type="ARBA" id="ARBA00048689"/>
    </source>
</evidence>
<name>A0AAU0UR59_9FIRM</name>
<evidence type="ECO:0000256" key="7">
    <source>
        <dbReference type="ARBA" id="ARBA00040894"/>
    </source>
</evidence>
<dbReference type="EMBL" id="CP121694">
    <property type="protein sequence ID" value="WRO23043.1"/>
    <property type="molecule type" value="Genomic_DNA"/>
</dbReference>
<dbReference type="CDD" id="cd04179">
    <property type="entry name" value="DPM_DPG-synthase_like"/>
    <property type="match status" value="1"/>
</dbReference>
<dbReference type="Pfam" id="PF00535">
    <property type="entry name" value="Glycos_transf_2"/>
    <property type="match status" value="1"/>
</dbReference>
<dbReference type="PANTHER" id="PTHR48090:SF10">
    <property type="entry name" value="GLUCOSYL-3-PHOSPHOGLYCERATE SYNTHASE"/>
    <property type="match status" value="1"/>
</dbReference>
<sequence>MKDDVSVIIPAYNEAAVITATLNSLNSLPHIKEIVVVDDGSNDGTAEKAKAAGAQVIVQPFNKGKGAALTRGLQESLGEYICFLDADLGESAACAAKLYQPIKVGNADIAIAAFPPAKSKGGFGVVTNLARFGLRSFTGKEFQSPLSGQRAMSRGAAERLAPFADGFGVEVSFTIDAYRAGFRVIEIPVEMFHRETGRDWRGFYHRGRQCCHVARVFLEKARDRGRGFD</sequence>
<gene>
    <name evidence="11" type="ORF">MFMK1_002889</name>
</gene>
<evidence type="ECO:0000259" key="10">
    <source>
        <dbReference type="Pfam" id="PF00535"/>
    </source>
</evidence>
<comment type="catalytic activity">
    <reaction evidence="9">
        <text>an NDP-alpha-D-glucose + (2R)-3-phosphoglycerate = (2R)-2-O-(alpha-D-glucopyranosyl)-3-phospho-glycerate + a ribonucleoside 5'-diphosphate + H(+)</text>
        <dbReference type="Rhea" id="RHEA:47244"/>
        <dbReference type="ChEBI" id="CHEBI:15378"/>
        <dbReference type="ChEBI" id="CHEBI:57930"/>
        <dbReference type="ChEBI" id="CHEBI:58272"/>
        <dbReference type="ChEBI" id="CHEBI:62600"/>
        <dbReference type="ChEBI" id="CHEBI:76533"/>
        <dbReference type="EC" id="2.4.1.266"/>
    </reaction>
    <physiologicalReaction direction="left-to-right" evidence="9">
        <dbReference type="Rhea" id="RHEA:47245"/>
    </physiologicalReaction>
</comment>
<dbReference type="InterPro" id="IPR001173">
    <property type="entry name" value="Glyco_trans_2-like"/>
</dbReference>
<feature type="domain" description="Glycosyltransferase 2-like" evidence="10">
    <location>
        <begin position="6"/>
        <end position="134"/>
    </location>
</feature>
<evidence type="ECO:0000256" key="3">
    <source>
        <dbReference type="ARBA" id="ARBA00022676"/>
    </source>
</evidence>
<accession>A0AAU0UR59</accession>
<evidence type="ECO:0000256" key="9">
    <source>
        <dbReference type="ARBA" id="ARBA00048997"/>
    </source>
</evidence>
<dbReference type="InterPro" id="IPR029044">
    <property type="entry name" value="Nucleotide-diphossugar_trans"/>
</dbReference>
<keyword evidence="5" id="KW-0460">Magnesium</keyword>
<dbReference type="PANTHER" id="PTHR48090">
    <property type="entry name" value="UNDECAPRENYL-PHOSPHATE 4-DEOXY-4-FORMAMIDO-L-ARABINOSE TRANSFERASE-RELATED"/>
    <property type="match status" value="1"/>
</dbReference>
<dbReference type="Gene3D" id="3.90.550.10">
    <property type="entry name" value="Spore Coat Polysaccharide Biosynthesis Protein SpsA, Chain A"/>
    <property type="match status" value="1"/>
</dbReference>
<dbReference type="EC" id="2.4.1.266" evidence="6"/>
<dbReference type="AlphaFoldDB" id="A0AAU0UR59"/>
<dbReference type="Proteomes" id="UP001329915">
    <property type="component" value="Chromosome"/>
</dbReference>
<keyword evidence="4" id="KW-0808">Transferase</keyword>
<proteinExistence type="inferred from homology"/>
<protein>
    <recommendedName>
        <fullName evidence="7">Glucosyl-3-phosphoglycerate synthase</fullName>
        <ecNumber evidence="6">2.4.1.266</ecNumber>
    </recommendedName>
</protein>
<keyword evidence="12" id="KW-1185">Reference proteome</keyword>
<dbReference type="RefSeq" id="WP_366922431.1">
    <property type="nucleotide sequence ID" value="NZ_CP121694.1"/>
</dbReference>
<evidence type="ECO:0000313" key="12">
    <source>
        <dbReference type="Proteomes" id="UP001329915"/>
    </source>
</evidence>
<evidence type="ECO:0000256" key="1">
    <source>
        <dbReference type="ARBA" id="ARBA00001946"/>
    </source>
</evidence>
<evidence type="ECO:0000313" key="11">
    <source>
        <dbReference type="EMBL" id="WRO23043.1"/>
    </source>
</evidence>
<keyword evidence="3" id="KW-0328">Glycosyltransferase</keyword>
<comment type="similarity">
    <text evidence="2">Belongs to the glycosyltransferase 2 family.</text>
</comment>
<evidence type="ECO:0000256" key="6">
    <source>
        <dbReference type="ARBA" id="ARBA00039022"/>
    </source>
</evidence>
<organism evidence="11 12">
    <name type="scientific">Metallumcola ferriviriculae</name>
    <dbReference type="NCBI Taxonomy" id="3039180"/>
    <lineage>
        <taxon>Bacteria</taxon>
        <taxon>Bacillati</taxon>
        <taxon>Bacillota</taxon>
        <taxon>Clostridia</taxon>
        <taxon>Neomoorellales</taxon>
        <taxon>Desulfitibacteraceae</taxon>
        <taxon>Metallumcola</taxon>
    </lineage>
</organism>
<comment type="cofactor">
    <cofactor evidence="1">
        <name>Mg(2+)</name>
        <dbReference type="ChEBI" id="CHEBI:18420"/>
    </cofactor>
</comment>
<dbReference type="InterPro" id="IPR050256">
    <property type="entry name" value="Glycosyltransferase_2"/>
</dbReference>